<keyword evidence="8" id="KW-0547">Nucleotide-binding</keyword>
<evidence type="ECO:0000256" key="2">
    <source>
        <dbReference type="ARBA" id="ARBA00003144"/>
    </source>
</evidence>
<dbReference type="EC" id="2.7.9.1" evidence="4 12"/>
<dbReference type="Gene3D" id="3.20.20.60">
    <property type="entry name" value="Phosphoenolpyruvate-binding domains"/>
    <property type="match status" value="1"/>
</dbReference>
<dbReference type="NCBIfam" id="TIGR01828">
    <property type="entry name" value="pyru_phos_dikin"/>
    <property type="match status" value="1"/>
</dbReference>
<protein>
    <recommendedName>
        <fullName evidence="5 12">Pyruvate, phosphate dikinase</fullName>
        <ecNumber evidence="4 12">2.7.9.1</ecNumber>
    </recommendedName>
</protein>
<dbReference type="SUPFAM" id="SSF52009">
    <property type="entry name" value="Phosphohistidine domain"/>
    <property type="match status" value="1"/>
</dbReference>
<feature type="domain" description="Pyruvate phosphate dikinase AMP/ATP-binding" evidence="18">
    <location>
        <begin position="324"/>
        <end position="378"/>
    </location>
</feature>
<evidence type="ECO:0000256" key="5">
    <source>
        <dbReference type="ARBA" id="ARBA00020138"/>
    </source>
</evidence>
<dbReference type="PROSITE" id="PS00370">
    <property type="entry name" value="PEP_ENZYMES_PHOS_SITE"/>
    <property type="match status" value="1"/>
</dbReference>
<dbReference type="InterPro" id="IPR013815">
    <property type="entry name" value="ATP_grasp_subdomain_1"/>
</dbReference>
<feature type="domain" description="PEP-utilising enzyme C-terminal" evidence="19">
    <location>
        <begin position="537"/>
        <end position="889"/>
    </location>
</feature>
<evidence type="ECO:0000256" key="11">
    <source>
        <dbReference type="ARBA" id="ARBA00022842"/>
    </source>
</evidence>
<dbReference type="Gene3D" id="1.20.80.30">
    <property type="match status" value="1"/>
</dbReference>
<feature type="domain" description="PEP-utilising enzyme mobile" evidence="17">
    <location>
        <begin position="441"/>
        <end position="522"/>
    </location>
</feature>
<feature type="domain" description="Pyruvate phosphate dikinase AMP/ATP-binding" evidence="18">
    <location>
        <begin position="67"/>
        <end position="307"/>
    </location>
</feature>
<dbReference type="EMBL" id="AP028679">
    <property type="protein sequence ID" value="BEQ15534.1"/>
    <property type="molecule type" value="Genomic_DNA"/>
</dbReference>
<dbReference type="RefSeq" id="WP_338600050.1">
    <property type="nucleotide sequence ID" value="NZ_AP028679.1"/>
</dbReference>
<dbReference type="Gene3D" id="1.10.189.10">
    <property type="entry name" value="Pyruvate Phosphate Dikinase, domain 2"/>
    <property type="match status" value="1"/>
</dbReference>
<keyword evidence="20" id="KW-0670">Pyruvate</keyword>
<keyword evidence="7 15" id="KW-0479">Metal-binding</keyword>
<keyword evidence="10" id="KW-0067">ATP-binding</keyword>
<comment type="similarity">
    <text evidence="3 12">Belongs to the PEP-utilizing enzyme family.</text>
</comment>
<keyword evidence="11 15" id="KW-0460">Magnesium</keyword>
<dbReference type="InterPro" id="IPR008279">
    <property type="entry name" value="PEP-util_enz_mobile_dom"/>
</dbReference>
<name>A0AAU9EQY9_9BACT</name>
<dbReference type="InterPro" id="IPR015813">
    <property type="entry name" value="Pyrv/PenolPyrv_kinase-like_dom"/>
</dbReference>
<accession>A0AAU9EQY9</accession>
<dbReference type="SUPFAM" id="SSF56059">
    <property type="entry name" value="Glutathione synthetase ATP-binding domain-like"/>
    <property type="match status" value="1"/>
</dbReference>
<gene>
    <name evidence="20" type="primary">ppdK</name>
    <name evidence="20" type="ORF">FAK_26000</name>
</gene>
<comment type="function">
    <text evidence="2">Catalyzes the reversible phosphorylation of pyruvate and phosphate.</text>
</comment>
<dbReference type="InterPro" id="IPR010121">
    <property type="entry name" value="Pyruvate_phosphate_dikinase"/>
</dbReference>
<dbReference type="NCBIfam" id="NF004531">
    <property type="entry name" value="PRK05878.1"/>
    <property type="match status" value="1"/>
</dbReference>
<evidence type="ECO:0000259" key="19">
    <source>
        <dbReference type="Pfam" id="PF02896"/>
    </source>
</evidence>
<evidence type="ECO:0000259" key="17">
    <source>
        <dbReference type="Pfam" id="PF00391"/>
    </source>
</evidence>
<feature type="binding site" evidence="14">
    <location>
        <position position="786"/>
    </location>
    <ligand>
        <name>substrate</name>
    </ligand>
</feature>
<dbReference type="PANTHER" id="PTHR22931">
    <property type="entry name" value="PHOSPHOENOLPYRUVATE DIKINASE-RELATED"/>
    <property type="match status" value="1"/>
</dbReference>
<proteinExistence type="inferred from homology"/>
<feature type="binding site" evidence="14">
    <location>
        <position position="788"/>
    </location>
    <ligand>
        <name>substrate</name>
    </ligand>
</feature>
<evidence type="ECO:0000256" key="3">
    <source>
        <dbReference type="ARBA" id="ARBA00007837"/>
    </source>
</evidence>
<dbReference type="Gene3D" id="3.50.30.10">
    <property type="entry name" value="Phosphohistidine domain"/>
    <property type="match status" value="1"/>
</dbReference>
<dbReference type="PROSITE" id="PS00742">
    <property type="entry name" value="PEP_ENZYMES_2"/>
    <property type="match status" value="1"/>
</dbReference>
<evidence type="ECO:0000256" key="6">
    <source>
        <dbReference type="ARBA" id="ARBA00022679"/>
    </source>
</evidence>
<keyword evidence="9" id="KW-0418">Kinase</keyword>
<dbReference type="PIRSF" id="PIRSF000853">
    <property type="entry name" value="PPDK"/>
    <property type="match status" value="1"/>
</dbReference>
<dbReference type="AlphaFoldDB" id="A0AAU9EQY9"/>
<dbReference type="GO" id="GO:0016301">
    <property type="term" value="F:kinase activity"/>
    <property type="evidence" value="ECO:0007669"/>
    <property type="project" value="UniProtKB-UniRule"/>
</dbReference>
<dbReference type="GO" id="GO:0050242">
    <property type="term" value="F:pyruvate, phosphate dikinase activity"/>
    <property type="evidence" value="ECO:0007669"/>
    <property type="project" value="UniProtKB-UniRule"/>
</dbReference>
<dbReference type="InterPro" id="IPR023151">
    <property type="entry name" value="PEP_util_CS"/>
</dbReference>
<feature type="domain" description="Pyruvate phosphate dikinase AMP/ATP-binding" evidence="18">
    <location>
        <begin position="23"/>
        <end position="60"/>
    </location>
</feature>
<comment type="cofactor">
    <cofactor evidence="1 12 15">
        <name>Mg(2+)</name>
        <dbReference type="ChEBI" id="CHEBI:18420"/>
    </cofactor>
</comment>
<feature type="binding site" evidence="14">
    <location>
        <position position="636"/>
    </location>
    <ligand>
        <name>substrate</name>
    </ligand>
</feature>
<feature type="binding site" evidence="14">
    <location>
        <position position="787"/>
    </location>
    <ligand>
        <name>substrate</name>
    </ligand>
</feature>
<dbReference type="InterPro" id="IPR018274">
    <property type="entry name" value="PEP_util_AS"/>
</dbReference>
<feature type="binding site" evidence="14">
    <location>
        <position position="765"/>
    </location>
    <ligand>
        <name>substrate</name>
    </ligand>
</feature>
<evidence type="ECO:0000256" key="13">
    <source>
        <dbReference type="PIRSR" id="PIRSR000853-1"/>
    </source>
</evidence>
<dbReference type="Proteomes" id="UP001366166">
    <property type="component" value="Chromosome"/>
</dbReference>
<feature type="binding site" evidence="14">
    <location>
        <position position="789"/>
    </location>
    <ligand>
        <name>substrate</name>
    </ligand>
</feature>
<feature type="active site" description="Proton donor" evidence="13">
    <location>
        <position position="851"/>
    </location>
</feature>
<dbReference type="InterPro" id="IPR000121">
    <property type="entry name" value="PEP_util_C"/>
</dbReference>
<sequence length="916" mass="100202">MAKQKYVYFFGDGKADGKADMKNLLGGKGANIAEMTNLGIPVPAGFTITTEVCTYFYDKGQKYPLGLKKDVAAALKKVEKSMGAKFGDPKNPLLVSVRSGARVSMPGMMDTVLNIGLNDTTIQGLIDKTGNERFAYDAYRRFVNMYGDVVMGVRPRNEKEHDPFEEVMEAKKKKRGIKMDLELSAQDLKELVGEFKALIKKRLGVPFPEEPMDQLWGGISAVFESWNIPRAISYRQIHGIPEDWGTAVNVQAMVFGNMGDDSATGVAFTRDPATGENYFYGEYLTNAQGEDVVAGIRTPQPINRAKKVPKGMNTLEDEMPPLYKQLAGIRTTLEKHYRDMQDIEFTIQQGKLWMLQTRTGKRTAAAAVKIAVDMVKERRITKPEAVMRVSPDQLDQLLHPTLDPKAVREKIAKGLPASPGAAVGQVVFSAEEAEQWANEGKKVILVRIETSPDDIRGMNVAEGILTTRGGMTSHAAVVARGMGKCCVAGVGEISVDYKKGNFSVGKTVVKEGAWISMDGTKGEVYLGQVPKVEPKLTGDFGTFMKWADEIRVLKVRTNADTPHDSGVARAFGAEGIGLTRTEHMFFEGERISAVRQMILSEDVEGRKKALAKILPMQREDFVGIFRAMAGLPVTIRTLDPPLHEFLPGHNDTKEINELAKEMGVKPAQLKKKIASLAEFNPMLGTRGCRLGISYPEITEMQARAIFEAACKVAREGKRVMPEIMIPLVGHVNELKLQRAIVEEVAQEVMGKQGVKIKYMVGTMIELPRAALTADQIAEEAEFFSFGTNDLTQTTFGMSRDDTGALLAFYVDEGILPKDPFVSIDEAGVGQLVAMGVEKGRATRAGLKCGICGEHGGDPDSIDFCHRVGLDYVSCSPYRVPIARLSAAQAAIRHQAPAKAAPKKKAAAKKAKGGKKK</sequence>
<feature type="active site" description="Tele-phosphohistidine intermediate" evidence="13">
    <location>
        <position position="474"/>
    </location>
</feature>
<dbReference type="KEGG" id="dmp:FAK_26000"/>
<evidence type="ECO:0000256" key="15">
    <source>
        <dbReference type="PIRSR" id="PIRSR000853-3"/>
    </source>
</evidence>
<evidence type="ECO:0000256" key="9">
    <source>
        <dbReference type="ARBA" id="ARBA00022777"/>
    </source>
</evidence>
<evidence type="ECO:0000313" key="21">
    <source>
        <dbReference type="Proteomes" id="UP001366166"/>
    </source>
</evidence>
<dbReference type="PANTHER" id="PTHR22931:SF9">
    <property type="entry name" value="PYRUVATE, PHOSPHATE DIKINASE 1, CHLOROPLASTIC"/>
    <property type="match status" value="1"/>
</dbReference>
<evidence type="ECO:0000256" key="8">
    <source>
        <dbReference type="ARBA" id="ARBA00022741"/>
    </source>
</evidence>
<dbReference type="Pfam" id="PF01326">
    <property type="entry name" value="PPDK_N"/>
    <property type="match status" value="3"/>
</dbReference>
<evidence type="ECO:0000256" key="1">
    <source>
        <dbReference type="ARBA" id="ARBA00001946"/>
    </source>
</evidence>
<evidence type="ECO:0000259" key="18">
    <source>
        <dbReference type="Pfam" id="PF01326"/>
    </source>
</evidence>
<reference evidence="21" key="1">
    <citation type="journal article" date="2023" name="Arch. Microbiol.">
        <title>Desulfoferula mesophilus gen. nov. sp. nov., a mesophilic sulfate-reducing bacterium isolated from a brackish lake sediment.</title>
        <authorList>
            <person name="Watanabe T."/>
            <person name="Yabe T."/>
            <person name="Tsuji J.M."/>
            <person name="Fukui M."/>
        </authorList>
    </citation>
    <scope>NUCLEOTIDE SEQUENCE [LARGE SCALE GENOMIC DNA]</scope>
    <source>
        <strain evidence="21">12FAK</strain>
    </source>
</reference>
<evidence type="ECO:0000313" key="20">
    <source>
        <dbReference type="EMBL" id="BEQ15534.1"/>
    </source>
</evidence>
<feature type="binding site" evidence="15">
    <location>
        <position position="789"/>
    </location>
    <ligand>
        <name>Mg(2+)</name>
        <dbReference type="ChEBI" id="CHEBI:18420"/>
    </ligand>
</feature>
<evidence type="ECO:0000256" key="10">
    <source>
        <dbReference type="ARBA" id="ARBA00022840"/>
    </source>
</evidence>
<evidence type="ECO:0000256" key="7">
    <source>
        <dbReference type="ARBA" id="ARBA00022723"/>
    </source>
</evidence>
<dbReference type="Pfam" id="PF00391">
    <property type="entry name" value="PEP-utilizers"/>
    <property type="match status" value="1"/>
</dbReference>
<dbReference type="GO" id="GO:0046872">
    <property type="term" value="F:metal ion binding"/>
    <property type="evidence" value="ECO:0007669"/>
    <property type="project" value="UniProtKB-UniRule"/>
</dbReference>
<keyword evidence="21" id="KW-1185">Reference proteome</keyword>
<evidence type="ECO:0000256" key="14">
    <source>
        <dbReference type="PIRSR" id="PIRSR000853-2"/>
    </source>
</evidence>
<feature type="binding site" evidence="14">
    <location>
        <position position="580"/>
    </location>
    <ligand>
        <name>substrate</name>
    </ligand>
</feature>
<organism evidence="20 21">
    <name type="scientific">Desulfoferula mesophila</name>
    <dbReference type="NCBI Taxonomy" id="3058419"/>
    <lineage>
        <taxon>Bacteria</taxon>
        <taxon>Pseudomonadati</taxon>
        <taxon>Thermodesulfobacteriota</taxon>
        <taxon>Desulfarculia</taxon>
        <taxon>Desulfarculales</taxon>
        <taxon>Desulfarculaceae</taxon>
        <taxon>Desulfoferula</taxon>
    </lineage>
</organism>
<evidence type="ECO:0000256" key="12">
    <source>
        <dbReference type="PIRNR" id="PIRNR000853"/>
    </source>
</evidence>
<feature type="region of interest" description="Disordered" evidence="16">
    <location>
        <begin position="893"/>
        <end position="916"/>
    </location>
</feature>
<dbReference type="InterPro" id="IPR002192">
    <property type="entry name" value="PPDK_AMP/ATP-bd"/>
</dbReference>
<comment type="catalytic activity">
    <reaction evidence="12">
        <text>pyruvate + phosphate + ATP = phosphoenolpyruvate + AMP + diphosphate + H(+)</text>
        <dbReference type="Rhea" id="RHEA:10756"/>
        <dbReference type="ChEBI" id="CHEBI:15361"/>
        <dbReference type="ChEBI" id="CHEBI:15378"/>
        <dbReference type="ChEBI" id="CHEBI:30616"/>
        <dbReference type="ChEBI" id="CHEBI:33019"/>
        <dbReference type="ChEBI" id="CHEBI:43474"/>
        <dbReference type="ChEBI" id="CHEBI:58702"/>
        <dbReference type="ChEBI" id="CHEBI:456215"/>
        <dbReference type="EC" id="2.7.9.1"/>
    </reaction>
</comment>
<dbReference type="Gene3D" id="3.30.470.20">
    <property type="entry name" value="ATP-grasp fold, B domain"/>
    <property type="match status" value="1"/>
</dbReference>
<dbReference type="InterPro" id="IPR036637">
    <property type="entry name" value="Phosphohistidine_dom_sf"/>
</dbReference>
<feature type="binding site" evidence="15">
    <location>
        <position position="765"/>
    </location>
    <ligand>
        <name>Mg(2+)</name>
        <dbReference type="ChEBI" id="CHEBI:18420"/>
    </ligand>
</feature>
<dbReference type="Pfam" id="PF02896">
    <property type="entry name" value="PEP-utilizers_C"/>
    <property type="match status" value="1"/>
</dbReference>
<keyword evidence="6" id="KW-0808">Transferase</keyword>
<dbReference type="InterPro" id="IPR040442">
    <property type="entry name" value="Pyrv_kinase-like_dom_sf"/>
</dbReference>
<dbReference type="Gene3D" id="3.30.1490.20">
    <property type="entry name" value="ATP-grasp fold, A domain"/>
    <property type="match status" value="1"/>
</dbReference>
<dbReference type="SUPFAM" id="SSF51621">
    <property type="entry name" value="Phosphoenolpyruvate/pyruvate domain"/>
    <property type="match status" value="1"/>
</dbReference>
<evidence type="ECO:0000256" key="4">
    <source>
        <dbReference type="ARBA" id="ARBA00011994"/>
    </source>
</evidence>
<evidence type="ECO:0000256" key="16">
    <source>
        <dbReference type="SAM" id="MobiDB-lite"/>
    </source>
</evidence>
<feature type="compositionally biased region" description="Basic residues" evidence="16">
    <location>
        <begin position="900"/>
        <end position="916"/>
    </location>
</feature>
<dbReference type="GO" id="GO:0005524">
    <property type="term" value="F:ATP binding"/>
    <property type="evidence" value="ECO:0007669"/>
    <property type="project" value="UniProtKB-UniRule"/>
</dbReference>